<feature type="transmembrane region" description="Helical" evidence="1">
    <location>
        <begin position="18"/>
        <end position="39"/>
    </location>
</feature>
<evidence type="ECO:0000313" key="2">
    <source>
        <dbReference type="EMBL" id="GBP75639.1"/>
    </source>
</evidence>
<organism evidence="2 3">
    <name type="scientific">Eumeta variegata</name>
    <name type="common">Bagworm moth</name>
    <name type="synonym">Eumeta japonica</name>
    <dbReference type="NCBI Taxonomy" id="151549"/>
    <lineage>
        <taxon>Eukaryota</taxon>
        <taxon>Metazoa</taxon>
        <taxon>Ecdysozoa</taxon>
        <taxon>Arthropoda</taxon>
        <taxon>Hexapoda</taxon>
        <taxon>Insecta</taxon>
        <taxon>Pterygota</taxon>
        <taxon>Neoptera</taxon>
        <taxon>Endopterygota</taxon>
        <taxon>Lepidoptera</taxon>
        <taxon>Glossata</taxon>
        <taxon>Ditrysia</taxon>
        <taxon>Tineoidea</taxon>
        <taxon>Psychidae</taxon>
        <taxon>Oiketicinae</taxon>
        <taxon>Eumeta</taxon>
    </lineage>
</organism>
<keyword evidence="1" id="KW-1133">Transmembrane helix</keyword>
<evidence type="ECO:0000256" key="1">
    <source>
        <dbReference type="SAM" id="Phobius"/>
    </source>
</evidence>
<accession>A0A4C1YM06</accession>
<reference evidence="2 3" key="1">
    <citation type="journal article" date="2019" name="Commun. Biol.">
        <title>The bagworm genome reveals a unique fibroin gene that provides high tensile strength.</title>
        <authorList>
            <person name="Kono N."/>
            <person name="Nakamura H."/>
            <person name="Ohtoshi R."/>
            <person name="Tomita M."/>
            <person name="Numata K."/>
            <person name="Arakawa K."/>
        </authorList>
    </citation>
    <scope>NUCLEOTIDE SEQUENCE [LARGE SCALE GENOMIC DNA]</scope>
</reference>
<evidence type="ECO:0000313" key="3">
    <source>
        <dbReference type="Proteomes" id="UP000299102"/>
    </source>
</evidence>
<protein>
    <submittedName>
        <fullName evidence="2">Uncharacterized protein</fullName>
    </submittedName>
</protein>
<name>A0A4C1YM06_EUMVA</name>
<proteinExistence type="predicted"/>
<dbReference type="EMBL" id="BGZK01001256">
    <property type="protein sequence ID" value="GBP75639.1"/>
    <property type="molecule type" value="Genomic_DNA"/>
</dbReference>
<keyword evidence="3" id="KW-1185">Reference proteome</keyword>
<comment type="caution">
    <text evidence="2">The sequence shown here is derived from an EMBL/GenBank/DDBJ whole genome shotgun (WGS) entry which is preliminary data.</text>
</comment>
<keyword evidence="1" id="KW-0812">Transmembrane</keyword>
<keyword evidence="1" id="KW-0472">Membrane</keyword>
<gene>
    <name evidence="2" type="ORF">EVAR_28851_1</name>
</gene>
<sequence length="84" mass="9459">MTVYNTDAPNQMATVSRIILSLIWTSIWMPVAIMMSVAIECLRLEIKYTISLSWQKRVNRVEGCLRVGRYSGPFRGLPGGARIA</sequence>
<dbReference type="AlphaFoldDB" id="A0A4C1YM06"/>
<dbReference type="Proteomes" id="UP000299102">
    <property type="component" value="Unassembled WGS sequence"/>
</dbReference>